<evidence type="ECO:0000256" key="1">
    <source>
        <dbReference type="SAM" id="MobiDB-lite"/>
    </source>
</evidence>
<evidence type="ECO:0000256" key="2">
    <source>
        <dbReference type="SAM" id="Phobius"/>
    </source>
</evidence>
<name>A0A5F8MPV3_MOUSE</name>
<feature type="compositionally biased region" description="Basic and acidic residues" evidence="1">
    <location>
        <begin position="1"/>
        <end position="12"/>
    </location>
</feature>
<keyword evidence="5" id="KW-1185">Reference proteome</keyword>
<evidence type="ECO:0000313" key="4">
    <source>
        <dbReference type="MGI" id="MGI:3652315"/>
    </source>
</evidence>
<dbReference type="MGI" id="MGI:3652315">
    <property type="gene designation" value="Gm13398"/>
</dbReference>
<dbReference type="AlphaFoldDB" id="A0A5F8MPV3"/>
<dbReference type="Proteomes" id="UP000000589">
    <property type="component" value="Chromosome 2"/>
</dbReference>
<proteinExistence type="predicted"/>
<dbReference type="Ensembl" id="ENSMUST00000149378.2">
    <property type="protein sequence ID" value="ENSMUSP00000158962.2"/>
    <property type="gene ID" value="ENSMUSG00000087364.2"/>
</dbReference>
<protein>
    <submittedName>
        <fullName evidence="3">Predicted gene 13398</fullName>
    </submittedName>
</protein>
<dbReference type="OMA" id="FLVMSFW"/>
<dbReference type="OrthoDB" id="10364273at2759"/>
<feature type="compositionally biased region" description="Acidic residues" evidence="1">
    <location>
        <begin position="22"/>
        <end position="37"/>
    </location>
</feature>
<dbReference type="GeneTree" id="ENSGT01050000248521"/>
<dbReference type="AGR" id="MGI:3652315"/>
<reference evidence="3 5" key="2">
    <citation type="journal article" date="2011" name="PLoS Biol.">
        <title>Modernizing reference genome assemblies.</title>
        <authorList>
            <person name="Church D.M."/>
            <person name="Schneider V.A."/>
            <person name="Graves T."/>
            <person name="Auger K."/>
            <person name="Cunningham F."/>
            <person name="Bouk N."/>
            <person name="Chen H.C."/>
            <person name="Agarwala R."/>
            <person name="McLaren W.M."/>
            <person name="Ritchie G.R."/>
            <person name="Albracht D."/>
            <person name="Kremitzki M."/>
            <person name="Rock S."/>
            <person name="Kotkiewicz H."/>
            <person name="Kremitzki C."/>
            <person name="Wollam A."/>
            <person name="Trani L."/>
            <person name="Fulton L."/>
            <person name="Fulton R."/>
            <person name="Matthews L."/>
            <person name="Whitehead S."/>
            <person name="Chow W."/>
            <person name="Torrance J."/>
            <person name="Dunn M."/>
            <person name="Harden G."/>
            <person name="Threadgold G."/>
            <person name="Wood J."/>
            <person name="Collins J."/>
            <person name="Heath P."/>
            <person name="Griffiths G."/>
            <person name="Pelan S."/>
            <person name="Grafham D."/>
            <person name="Eichler E.E."/>
            <person name="Weinstock G."/>
            <person name="Mardis E.R."/>
            <person name="Wilson R.K."/>
            <person name="Howe K."/>
            <person name="Flicek P."/>
            <person name="Hubbard T."/>
        </authorList>
    </citation>
    <scope>NUCLEOTIDE SEQUENCE [LARGE SCALE GENOMIC DNA]</scope>
    <source>
        <strain evidence="3 5">C57BL/6J</strain>
    </source>
</reference>
<reference evidence="3" key="3">
    <citation type="submission" date="2025-08" db="UniProtKB">
        <authorList>
            <consortium name="Ensembl"/>
        </authorList>
    </citation>
    <scope>IDENTIFICATION</scope>
    <source>
        <strain evidence="3">C57BL/6J</strain>
    </source>
</reference>
<feature type="region of interest" description="Disordered" evidence="1">
    <location>
        <begin position="1"/>
        <end position="37"/>
    </location>
</feature>
<sequence length="61" mass="6382">MSRPGPPEEKVSETQLSGVPDAPEDAPGDDIDGAEDSDLVPSVTLAAALILVFLLMSFWLA</sequence>
<reference evidence="3" key="4">
    <citation type="submission" date="2025-09" db="UniProtKB">
        <authorList>
            <consortium name="Ensembl"/>
        </authorList>
    </citation>
    <scope>IDENTIFICATION</scope>
    <source>
        <strain evidence="3">C57BL/6J</strain>
    </source>
</reference>
<reference evidence="3 5" key="1">
    <citation type="journal article" date="2009" name="PLoS Biol.">
        <title>Lineage-specific biology revealed by a finished genome assembly of the mouse.</title>
        <authorList>
            <consortium name="Mouse Genome Sequencing Consortium"/>
            <person name="Church D.M."/>
            <person name="Goodstadt L."/>
            <person name="Hillier L.W."/>
            <person name="Zody M.C."/>
            <person name="Goldstein S."/>
            <person name="She X."/>
            <person name="Bult C.J."/>
            <person name="Agarwala R."/>
            <person name="Cherry J.L."/>
            <person name="DiCuccio M."/>
            <person name="Hlavina W."/>
            <person name="Kapustin Y."/>
            <person name="Meric P."/>
            <person name="Maglott D."/>
            <person name="Birtle Z."/>
            <person name="Marques A.C."/>
            <person name="Graves T."/>
            <person name="Zhou S."/>
            <person name="Teague B."/>
            <person name="Potamousis K."/>
            <person name="Churas C."/>
            <person name="Place M."/>
            <person name="Herschleb J."/>
            <person name="Runnheim R."/>
            <person name="Forrest D."/>
            <person name="Amos-Landgraf J."/>
            <person name="Schwartz D.C."/>
            <person name="Cheng Z."/>
            <person name="Lindblad-Toh K."/>
            <person name="Eichler E.E."/>
            <person name="Ponting C.P."/>
        </authorList>
    </citation>
    <scope>NUCLEOTIDE SEQUENCE [LARGE SCALE GENOMIC DNA]</scope>
    <source>
        <strain evidence="3 5">C57BL/6J</strain>
    </source>
</reference>
<evidence type="ECO:0000313" key="3">
    <source>
        <dbReference type="Ensembl" id="ENSMUSP00000158962.2"/>
    </source>
</evidence>
<keyword evidence="2" id="KW-1133">Transmembrane helix</keyword>
<dbReference type="InParanoid" id="A0A5F8MPV3"/>
<gene>
    <name evidence="3 4" type="primary">Gm13398</name>
</gene>
<feature type="transmembrane region" description="Helical" evidence="2">
    <location>
        <begin position="39"/>
        <end position="60"/>
    </location>
</feature>
<accession>A0A5F8MPV3</accession>
<organism evidence="3 5">
    <name type="scientific">Mus musculus</name>
    <name type="common">Mouse</name>
    <dbReference type="NCBI Taxonomy" id="10090"/>
    <lineage>
        <taxon>Eukaryota</taxon>
        <taxon>Metazoa</taxon>
        <taxon>Chordata</taxon>
        <taxon>Craniata</taxon>
        <taxon>Vertebrata</taxon>
        <taxon>Euteleostomi</taxon>
        <taxon>Mammalia</taxon>
        <taxon>Eutheria</taxon>
        <taxon>Euarchontoglires</taxon>
        <taxon>Glires</taxon>
        <taxon>Rodentia</taxon>
        <taxon>Myomorpha</taxon>
        <taxon>Muroidea</taxon>
        <taxon>Muridae</taxon>
        <taxon>Murinae</taxon>
        <taxon>Mus</taxon>
        <taxon>Mus</taxon>
    </lineage>
</organism>
<keyword evidence="2" id="KW-0812">Transmembrane</keyword>
<evidence type="ECO:0000313" key="5">
    <source>
        <dbReference type="Proteomes" id="UP000000589"/>
    </source>
</evidence>
<dbReference type="Bgee" id="ENSMUSG00000087364">
    <property type="expression patterns" value="Expressed in mesodermal cell in embryo and 8 other cell types or tissues"/>
</dbReference>
<keyword evidence="2" id="KW-0472">Membrane</keyword>
<dbReference type="SMR" id="A0A5F8MPV3"/>
<dbReference type="VEuPathDB" id="HostDB:ENSMUSG00000087364"/>